<feature type="repeat" description="PPR" evidence="3">
    <location>
        <begin position="440"/>
        <end position="474"/>
    </location>
</feature>
<dbReference type="EMBL" id="JAAARO010000022">
    <property type="protein sequence ID" value="KAF5726636.1"/>
    <property type="molecule type" value="Genomic_DNA"/>
</dbReference>
<dbReference type="Gene3D" id="1.25.40.10">
    <property type="entry name" value="Tetratricopeptide repeat domain"/>
    <property type="match status" value="4"/>
</dbReference>
<keyword evidence="2" id="KW-0677">Repeat</keyword>
<reference evidence="4 5" key="1">
    <citation type="journal article" date="2020" name="Nat. Commun.">
        <title>Genome of Tripterygium wilfordii and identification of cytochrome P450 involved in triptolide biosynthesis.</title>
        <authorList>
            <person name="Tu L."/>
            <person name="Su P."/>
            <person name="Zhang Z."/>
            <person name="Gao L."/>
            <person name="Wang J."/>
            <person name="Hu T."/>
            <person name="Zhou J."/>
            <person name="Zhang Y."/>
            <person name="Zhao Y."/>
            <person name="Liu Y."/>
            <person name="Song Y."/>
            <person name="Tong Y."/>
            <person name="Lu Y."/>
            <person name="Yang J."/>
            <person name="Xu C."/>
            <person name="Jia M."/>
            <person name="Peters R.J."/>
            <person name="Huang L."/>
            <person name="Gao W."/>
        </authorList>
    </citation>
    <scope>NUCLEOTIDE SEQUENCE [LARGE SCALE GENOMIC DNA]</scope>
    <source>
        <strain evidence="5">cv. XIE 37</strain>
        <tissue evidence="4">Leaf</tissue>
    </source>
</reference>
<dbReference type="NCBIfam" id="TIGR00756">
    <property type="entry name" value="PPR"/>
    <property type="match status" value="6"/>
</dbReference>
<dbReference type="Proteomes" id="UP000593562">
    <property type="component" value="Unassembled WGS sequence"/>
</dbReference>
<dbReference type="InParanoid" id="A0A7J7BYK4"/>
<dbReference type="PROSITE" id="PS51375">
    <property type="entry name" value="PPR"/>
    <property type="match status" value="7"/>
</dbReference>
<gene>
    <name evidence="4" type="ORF">HS088_TW22G00316</name>
</gene>
<evidence type="ECO:0000256" key="3">
    <source>
        <dbReference type="PROSITE-ProRule" id="PRU00708"/>
    </source>
</evidence>
<dbReference type="GO" id="GO:0010019">
    <property type="term" value="P:chloroplast-nucleus signaling pathway"/>
    <property type="evidence" value="ECO:0007669"/>
    <property type="project" value="TreeGrafter"/>
</dbReference>
<evidence type="ECO:0000313" key="4">
    <source>
        <dbReference type="EMBL" id="KAF5726636.1"/>
    </source>
</evidence>
<feature type="repeat" description="PPR" evidence="3">
    <location>
        <begin position="335"/>
        <end position="369"/>
    </location>
</feature>
<protein>
    <submittedName>
        <fullName evidence="4">Putative Tetratricopeptide repeat-like superfamily protein</fullName>
    </submittedName>
</protein>
<dbReference type="PANTHER" id="PTHR47936">
    <property type="entry name" value="PPR_LONG DOMAIN-CONTAINING PROTEIN"/>
    <property type="match status" value="1"/>
</dbReference>
<dbReference type="PANTHER" id="PTHR47936:SF1">
    <property type="entry name" value="PENTATRICOPEPTIDE REPEAT-CONTAINING PROTEIN GUN1, CHLOROPLASTIC"/>
    <property type="match status" value="1"/>
</dbReference>
<comment type="similarity">
    <text evidence="1">Belongs to the PPR family. P subfamily.</text>
</comment>
<dbReference type="InterPro" id="IPR002885">
    <property type="entry name" value="PPR_rpt"/>
</dbReference>
<dbReference type="InterPro" id="IPR011990">
    <property type="entry name" value="TPR-like_helical_dom_sf"/>
</dbReference>
<feature type="repeat" description="PPR" evidence="3">
    <location>
        <begin position="265"/>
        <end position="299"/>
    </location>
</feature>
<name>A0A7J7BYK4_TRIWF</name>
<feature type="repeat" description="PPR" evidence="3">
    <location>
        <begin position="228"/>
        <end position="264"/>
    </location>
</feature>
<sequence length="474" mass="52794">MQIFKGLCSETKCLLESGLFKNRPLFLEKISSRPCHSATPVFSSEEQEAFPFAASYSATPVLSSEEQDVFPLAARVVKSLDGQVISKMSFRNAVKVHGFPYFIDTFRVFVHVFASVGMEREVYSLLFNVVSYYQAFDLDMFELFPFLLGGKPPHPEISIAVFDVLMKVFAANSLFESGLHVFYQTKKLGLTPSIRSCNFLLKCLIGKSKADSARMLFEDLKTHGPSPNVYTYSIMMNLYCRGQNVDISQATDILEDMKKSGESPSVTTYSTYINGLCRGGFLDIALGIVREMECRKHPLNSYCYNPVISAFCQQGHLCEALEVFEGMENNGISPDHHSFGILLDGFCKQGDVENSFHLVRKMLVSGVKLNIVNYSSLLTGLCKAGLHDFSLKLFRGLSASGYKHDMISYNTLVNEFCMIGDMDSASKLLEEMIHYGYVPDSFTFGSVIRGCCEVGLLGKAKELFNVMKTVGLLA</sequence>
<comment type="caution">
    <text evidence="4">The sequence shown here is derived from an EMBL/GenBank/DDBJ whole genome shotgun (WGS) entry which is preliminary data.</text>
</comment>
<feature type="repeat" description="PPR" evidence="3">
    <location>
        <begin position="405"/>
        <end position="439"/>
    </location>
</feature>
<keyword evidence="5" id="KW-1185">Reference proteome</keyword>
<dbReference type="GO" id="GO:0031930">
    <property type="term" value="P:mitochondria-nucleus signaling pathway"/>
    <property type="evidence" value="ECO:0007669"/>
    <property type="project" value="TreeGrafter"/>
</dbReference>
<dbReference type="AlphaFoldDB" id="A0A7J7BYK4"/>
<dbReference type="Pfam" id="PF13041">
    <property type="entry name" value="PPR_2"/>
    <property type="match status" value="4"/>
</dbReference>
<dbReference type="Pfam" id="PF01535">
    <property type="entry name" value="PPR"/>
    <property type="match status" value="1"/>
</dbReference>
<proteinExistence type="inferred from homology"/>
<organism evidence="4 5">
    <name type="scientific">Tripterygium wilfordii</name>
    <name type="common">Thunder God vine</name>
    <dbReference type="NCBI Taxonomy" id="458696"/>
    <lineage>
        <taxon>Eukaryota</taxon>
        <taxon>Viridiplantae</taxon>
        <taxon>Streptophyta</taxon>
        <taxon>Embryophyta</taxon>
        <taxon>Tracheophyta</taxon>
        <taxon>Spermatophyta</taxon>
        <taxon>Magnoliopsida</taxon>
        <taxon>eudicotyledons</taxon>
        <taxon>Gunneridae</taxon>
        <taxon>Pentapetalae</taxon>
        <taxon>rosids</taxon>
        <taxon>fabids</taxon>
        <taxon>Celastrales</taxon>
        <taxon>Celastraceae</taxon>
        <taxon>Tripterygium</taxon>
    </lineage>
</organism>
<evidence type="ECO:0000313" key="5">
    <source>
        <dbReference type="Proteomes" id="UP000593562"/>
    </source>
</evidence>
<evidence type="ECO:0000256" key="2">
    <source>
        <dbReference type="ARBA" id="ARBA00022737"/>
    </source>
</evidence>
<evidence type="ECO:0000256" key="1">
    <source>
        <dbReference type="ARBA" id="ARBA00007626"/>
    </source>
</evidence>
<dbReference type="GO" id="GO:0009507">
    <property type="term" value="C:chloroplast"/>
    <property type="evidence" value="ECO:0007669"/>
    <property type="project" value="TreeGrafter"/>
</dbReference>
<accession>A0A7J7BYK4</accession>
<feature type="repeat" description="PPR" evidence="3">
    <location>
        <begin position="300"/>
        <end position="334"/>
    </location>
</feature>
<feature type="repeat" description="PPR" evidence="3">
    <location>
        <begin position="370"/>
        <end position="404"/>
    </location>
</feature>